<keyword evidence="1" id="KW-0812">Transmembrane</keyword>
<protein>
    <submittedName>
        <fullName evidence="4">M23 family metallopeptidase</fullName>
    </submittedName>
    <submittedName>
        <fullName evidence="3">Murein DD-endopeptidase MepM</fullName>
        <ecNumber evidence="3">3.4.24.-</ecNumber>
    </submittedName>
</protein>
<dbReference type="RefSeq" id="WP_057624913.1">
    <property type="nucleotide sequence ID" value="NZ_LKHV02000001.1"/>
</dbReference>
<dbReference type="Pfam" id="PF01551">
    <property type="entry name" value="Peptidase_M23"/>
    <property type="match status" value="1"/>
</dbReference>
<keyword evidence="3" id="KW-0378">Hydrolase</keyword>
<dbReference type="PANTHER" id="PTHR21666:SF291">
    <property type="entry name" value="STAGE II SPORULATION PROTEIN Q"/>
    <property type="match status" value="1"/>
</dbReference>
<organism evidence="3">
    <name type="scientific">Candidatus Berkiella cookevillensis</name>
    <dbReference type="NCBI Taxonomy" id="437022"/>
    <lineage>
        <taxon>Bacteria</taxon>
        <taxon>Pseudomonadati</taxon>
        <taxon>Pseudomonadota</taxon>
        <taxon>Gammaproteobacteria</taxon>
        <taxon>Candidatus Berkiellales</taxon>
        <taxon>Candidatus Berkiellaceae</taxon>
        <taxon>Candidatus Berkiella</taxon>
    </lineage>
</organism>
<dbReference type="EMBL" id="LKHV02000001">
    <property type="protein sequence ID" value="MCS5709196.1"/>
    <property type="molecule type" value="Genomic_DNA"/>
</dbReference>
<proteinExistence type="predicted"/>
<gene>
    <name evidence="3" type="primary">mepM_2</name>
    <name evidence="4" type="ORF">CC99x_009790</name>
    <name evidence="3" type="ORF">CC99x_01799</name>
</gene>
<dbReference type="OrthoDB" id="9805070at2"/>
<keyword evidence="5" id="KW-1185">Reference proteome</keyword>
<dbReference type="GO" id="GO:0004222">
    <property type="term" value="F:metalloendopeptidase activity"/>
    <property type="evidence" value="ECO:0007669"/>
    <property type="project" value="TreeGrafter"/>
</dbReference>
<name>A0A0Q9YNA7_9GAMM</name>
<dbReference type="EMBL" id="LKHV01000009">
    <property type="protein sequence ID" value="KRG18087.1"/>
    <property type="molecule type" value="Genomic_DNA"/>
</dbReference>
<reference evidence="3" key="1">
    <citation type="submission" date="2015-09" db="EMBL/GenBank/DDBJ databases">
        <title>Draft Genome Sequences of Two Novel Amoeba-resistant Intranuclear Bacteria, Candidatus Berkiella cookevillensis and Candidatus Berkiella aquae.</title>
        <authorList>
            <person name="Mehari Y.T."/>
            <person name="Arivett B.A."/>
            <person name="Farone A.L."/>
            <person name="Gunderson J.H."/>
            <person name="Farone M.B."/>
        </authorList>
    </citation>
    <scope>NUCLEOTIDE SEQUENCE [LARGE SCALE GENOMIC DNA]</scope>
    <source>
        <strain evidence="3">CC99</strain>
    </source>
</reference>
<accession>A0A0Q9YNA7</accession>
<evidence type="ECO:0000259" key="2">
    <source>
        <dbReference type="Pfam" id="PF01551"/>
    </source>
</evidence>
<evidence type="ECO:0000313" key="3">
    <source>
        <dbReference type="EMBL" id="KRG18087.1"/>
    </source>
</evidence>
<dbReference type="SUPFAM" id="SSF51261">
    <property type="entry name" value="Duplicated hybrid motif"/>
    <property type="match status" value="1"/>
</dbReference>
<dbReference type="InterPro" id="IPR016047">
    <property type="entry name" value="M23ase_b-sheet_dom"/>
</dbReference>
<dbReference type="InterPro" id="IPR011055">
    <property type="entry name" value="Dup_hybrid_motif"/>
</dbReference>
<reference evidence="4" key="2">
    <citation type="journal article" date="2016" name="Genome Announc.">
        <title>Draft Genome Sequences of Two Novel Amoeba-Resistant Intranuclear Bacteria, 'Candidatus Berkiella cookevillensis' and 'Candidatus Berkiella aquae'.</title>
        <authorList>
            <person name="Mehari Y.T."/>
            <person name="Arivett B.A."/>
            <person name="Farone A.L."/>
            <person name="Gunderson J.H."/>
            <person name="Farone M.B."/>
        </authorList>
    </citation>
    <scope>NUCLEOTIDE SEQUENCE</scope>
    <source>
        <strain evidence="4">CC99</strain>
    </source>
</reference>
<feature type="domain" description="M23ase beta-sheet core" evidence="2">
    <location>
        <begin position="215"/>
        <end position="309"/>
    </location>
</feature>
<dbReference type="InterPro" id="IPR050570">
    <property type="entry name" value="Cell_wall_metabolism_enzyme"/>
</dbReference>
<comment type="caution">
    <text evidence="3">The sequence shown here is derived from an EMBL/GenBank/DDBJ whole genome shotgun (WGS) entry which is preliminary data.</text>
</comment>
<dbReference type="Proteomes" id="UP000051494">
    <property type="component" value="Unassembled WGS sequence"/>
</dbReference>
<feature type="transmembrane region" description="Helical" evidence="1">
    <location>
        <begin position="25"/>
        <end position="44"/>
    </location>
</feature>
<dbReference type="EC" id="3.4.24.-" evidence="3"/>
<dbReference type="STRING" id="437022.CC99x_01799"/>
<reference evidence="4" key="3">
    <citation type="submission" date="2021-06" db="EMBL/GenBank/DDBJ databases">
        <title>Genomic Description and Analysis of Intracellular Bacteria, Candidatus Berkiella cookevillensis and Candidatus Berkiella aquae.</title>
        <authorList>
            <person name="Kidane D.T."/>
            <person name="Mehari Y.T."/>
            <person name="Rice F.C."/>
            <person name="Arivett B.A."/>
            <person name="Farone A.L."/>
            <person name="Berk S.G."/>
            <person name="Farone M.B."/>
        </authorList>
    </citation>
    <scope>NUCLEOTIDE SEQUENCE</scope>
    <source>
        <strain evidence="4">CC99</strain>
    </source>
</reference>
<keyword evidence="1" id="KW-1133">Transmembrane helix</keyword>
<dbReference type="Gene3D" id="2.70.70.10">
    <property type="entry name" value="Glucose Permease (Domain IIA)"/>
    <property type="match status" value="1"/>
</dbReference>
<dbReference type="AlphaFoldDB" id="A0A0Q9YNA7"/>
<evidence type="ECO:0000313" key="4">
    <source>
        <dbReference type="EMBL" id="MCS5709196.1"/>
    </source>
</evidence>
<keyword evidence="1" id="KW-0472">Membrane</keyword>
<evidence type="ECO:0000256" key="1">
    <source>
        <dbReference type="SAM" id="Phobius"/>
    </source>
</evidence>
<dbReference type="PANTHER" id="PTHR21666">
    <property type="entry name" value="PEPTIDASE-RELATED"/>
    <property type="match status" value="1"/>
</dbReference>
<evidence type="ECO:0000313" key="5">
    <source>
        <dbReference type="Proteomes" id="UP000051494"/>
    </source>
</evidence>
<dbReference type="CDD" id="cd12797">
    <property type="entry name" value="M23_peptidase"/>
    <property type="match status" value="1"/>
</dbReference>
<sequence>MHIITVAHPTCGDVIKFKISLKKSVIFILFAIVALTGVASWGTYKFTYWYDRQHNNAEILLHEHDVHEHDVEDAAASTSHPADAGKDEQRDEQLTVISEHIGRLVDSVLRLNALGEQLIVKAELDPKAFNFSEPMGIGGPLIADIEVSDILKNLSDLEVLLNKRFQQLTFLEDLFRNHHQRRSSELWGKAKLVKNGWVSSFFGRRTDPFTGKIVQHNGVDIAGREGDEVFAVASGVVSISEDRNNYGKLVEIQHSNGLATRYAHNKETLVKPGDMVKKGDAIALMGSTGRSTGPHVHLEVLQDNKAVDPGLYFSNLKPKS</sequence>